<evidence type="ECO:0000313" key="2">
    <source>
        <dbReference type="EMBL" id="MBW0517136.1"/>
    </source>
</evidence>
<evidence type="ECO:0000256" key="1">
    <source>
        <dbReference type="SAM" id="MobiDB-lite"/>
    </source>
</evidence>
<feature type="compositionally biased region" description="Basic and acidic residues" evidence="1">
    <location>
        <begin position="12"/>
        <end position="21"/>
    </location>
</feature>
<dbReference type="EMBL" id="AVOT02025703">
    <property type="protein sequence ID" value="MBW0517136.1"/>
    <property type="molecule type" value="Genomic_DNA"/>
</dbReference>
<dbReference type="Proteomes" id="UP000765509">
    <property type="component" value="Unassembled WGS sequence"/>
</dbReference>
<feature type="region of interest" description="Disordered" evidence="1">
    <location>
        <begin position="97"/>
        <end position="137"/>
    </location>
</feature>
<sequence length="188" mass="21654">MDLCQDIQVINPKDKNASPEERCKWRIPELPQVPKGVGTFFKPVDKDNQHISSSEEAPGPRKDTGASERMNSNFFQRESPKDKLFVEKLKLVIRGSEEGVGPKEEQNPFQTSSSCNKHQKKTNKLQIQTKRAEKAKREREIPNLTILTLRMMEFHRKKGKPWTIFQYGKNFDGIQKKGEGKNESILSK</sequence>
<feature type="compositionally biased region" description="Polar residues" evidence="1">
    <location>
        <begin position="107"/>
        <end position="116"/>
    </location>
</feature>
<accession>A0A9Q3HTD5</accession>
<proteinExistence type="predicted"/>
<name>A0A9Q3HTD5_9BASI</name>
<comment type="caution">
    <text evidence="2">The sequence shown here is derived from an EMBL/GenBank/DDBJ whole genome shotgun (WGS) entry which is preliminary data.</text>
</comment>
<organism evidence="2 3">
    <name type="scientific">Austropuccinia psidii MF-1</name>
    <dbReference type="NCBI Taxonomy" id="1389203"/>
    <lineage>
        <taxon>Eukaryota</taxon>
        <taxon>Fungi</taxon>
        <taxon>Dikarya</taxon>
        <taxon>Basidiomycota</taxon>
        <taxon>Pucciniomycotina</taxon>
        <taxon>Pucciniomycetes</taxon>
        <taxon>Pucciniales</taxon>
        <taxon>Sphaerophragmiaceae</taxon>
        <taxon>Austropuccinia</taxon>
    </lineage>
</organism>
<evidence type="ECO:0000313" key="3">
    <source>
        <dbReference type="Proteomes" id="UP000765509"/>
    </source>
</evidence>
<feature type="region of interest" description="Disordered" evidence="1">
    <location>
        <begin position="34"/>
        <end position="77"/>
    </location>
</feature>
<protein>
    <submittedName>
        <fullName evidence="2">Uncharacterized protein</fullName>
    </submittedName>
</protein>
<keyword evidence="3" id="KW-1185">Reference proteome</keyword>
<reference evidence="2" key="1">
    <citation type="submission" date="2021-03" db="EMBL/GenBank/DDBJ databases">
        <title>Draft genome sequence of rust myrtle Austropuccinia psidii MF-1, a brazilian biotype.</title>
        <authorList>
            <person name="Quecine M.C."/>
            <person name="Pachon D.M.R."/>
            <person name="Bonatelli M.L."/>
            <person name="Correr F.H."/>
            <person name="Franceschini L.M."/>
            <person name="Leite T.F."/>
            <person name="Margarido G.R.A."/>
            <person name="Almeida C.A."/>
            <person name="Ferrarezi J.A."/>
            <person name="Labate C.A."/>
        </authorList>
    </citation>
    <scope>NUCLEOTIDE SEQUENCE</scope>
    <source>
        <strain evidence="2">MF-1</strain>
    </source>
</reference>
<gene>
    <name evidence="2" type="ORF">O181_056851</name>
</gene>
<dbReference type="AlphaFoldDB" id="A0A9Q3HTD5"/>
<feature type="region of interest" description="Disordered" evidence="1">
    <location>
        <begin position="1"/>
        <end position="21"/>
    </location>
</feature>
<feature type="compositionally biased region" description="Basic and acidic residues" evidence="1">
    <location>
        <begin position="97"/>
        <end position="106"/>
    </location>
</feature>